<dbReference type="EMBL" id="BMAV01010046">
    <property type="protein sequence ID" value="GFY54871.1"/>
    <property type="molecule type" value="Genomic_DNA"/>
</dbReference>
<gene>
    <name evidence="1" type="ORF">TNIN_224091</name>
</gene>
<dbReference type="OrthoDB" id="6425810at2759"/>
<comment type="caution">
    <text evidence="1">The sequence shown here is derived from an EMBL/GenBank/DDBJ whole genome shotgun (WGS) entry which is preliminary data.</text>
</comment>
<evidence type="ECO:0000313" key="1">
    <source>
        <dbReference type="EMBL" id="GFY54871.1"/>
    </source>
</evidence>
<protein>
    <submittedName>
        <fullName evidence="1">Uncharacterized protein</fullName>
    </submittedName>
</protein>
<dbReference type="AlphaFoldDB" id="A0A8X7C2T3"/>
<proteinExistence type="predicted"/>
<dbReference type="Proteomes" id="UP000886998">
    <property type="component" value="Unassembled WGS sequence"/>
</dbReference>
<evidence type="ECO:0000313" key="2">
    <source>
        <dbReference type="Proteomes" id="UP000886998"/>
    </source>
</evidence>
<organism evidence="1 2">
    <name type="scientific">Trichonephila inaurata madagascariensis</name>
    <dbReference type="NCBI Taxonomy" id="2747483"/>
    <lineage>
        <taxon>Eukaryota</taxon>
        <taxon>Metazoa</taxon>
        <taxon>Ecdysozoa</taxon>
        <taxon>Arthropoda</taxon>
        <taxon>Chelicerata</taxon>
        <taxon>Arachnida</taxon>
        <taxon>Araneae</taxon>
        <taxon>Araneomorphae</taxon>
        <taxon>Entelegynae</taxon>
        <taxon>Araneoidea</taxon>
        <taxon>Nephilidae</taxon>
        <taxon>Trichonephila</taxon>
        <taxon>Trichonephila inaurata</taxon>
    </lineage>
</organism>
<keyword evidence="2" id="KW-1185">Reference proteome</keyword>
<accession>A0A8X7C2T3</accession>
<name>A0A8X7C2T3_9ARAC</name>
<reference evidence="1" key="1">
    <citation type="submission" date="2020-08" db="EMBL/GenBank/DDBJ databases">
        <title>Multicomponent nature underlies the extraordinary mechanical properties of spider dragline silk.</title>
        <authorList>
            <person name="Kono N."/>
            <person name="Nakamura H."/>
            <person name="Mori M."/>
            <person name="Yoshida Y."/>
            <person name="Ohtoshi R."/>
            <person name="Malay A.D."/>
            <person name="Moran D.A.P."/>
            <person name="Tomita M."/>
            <person name="Numata K."/>
            <person name="Arakawa K."/>
        </authorList>
    </citation>
    <scope>NUCLEOTIDE SEQUENCE</scope>
</reference>
<sequence>MFLRVDTIKPSLHSPYTGPYAVLRRGENFLNLLINGKECTISMKELKLLSYLQTQQLLFQRLLLQILKLQMIQPFLSQAFMNRQLQATRRSQHTLLQLLLLPHLLRPGRTTHFLKPYKDYVLFLNFKSFTGR</sequence>